<comment type="caution">
    <text evidence="2">The sequence shown here is derived from an EMBL/GenBank/DDBJ whole genome shotgun (WGS) entry which is preliminary data.</text>
</comment>
<dbReference type="SUPFAM" id="SSF49503">
    <property type="entry name" value="Cupredoxins"/>
    <property type="match status" value="1"/>
</dbReference>
<dbReference type="InterPro" id="IPR008972">
    <property type="entry name" value="Cupredoxin"/>
</dbReference>
<reference evidence="2" key="1">
    <citation type="journal article" date="2014" name="Int. J. Syst. Evol. Microbiol.">
        <title>Complete genome sequence of Corynebacterium casei LMG S-19264T (=DSM 44701T), isolated from a smear-ripened cheese.</title>
        <authorList>
            <consortium name="US DOE Joint Genome Institute (JGI-PGF)"/>
            <person name="Walter F."/>
            <person name="Albersmeier A."/>
            <person name="Kalinowski J."/>
            <person name="Ruckert C."/>
        </authorList>
    </citation>
    <scope>NUCLEOTIDE SEQUENCE</scope>
    <source>
        <strain evidence="2">JCM 4790</strain>
    </source>
</reference>
<dbReference type="Gene3D" id="2.60.40.420">
    <property type="entry name" value="Cupredoxins - blue copper proteins"/>
    <property type="match status" value="1"/>
</dbReference>
<proteinExistence type="predicted"/>
<dbReference type="GO" id="GO:0016491">
    <property type="term" value="F:oxidoreductase activity"/>
    <property type="evidence" value="ECO:0007669"/>
    <property type="project" value="InterPro"/>
</dbReference>
<reference evidence="2" key="2">
    <citation type="submission" date="2020-09" db="EMBL/GenBank/DDBJ databases">
        <authorList>
            <person name="Sun Q."/>
            <person name="Ohkuma M."/>
        </authorList>
    </citation>
    <scope>NUCLEOTIDE SEQUENCE</scope>
    <source>
        <strain evidence="2">JCM 4790</strain>
    </source>
</reference>
<gene>
    <name evidence="2" type="ORF">GCM10010358_23180</name>
</gene>
<dbReference type="InterPro" id="IPR011706">
    <property type="entry name" value="Cu-oxidase_C"/>
</dbReference>
<dbReference type="GO" id="GO:0005507">
    <property type="term" value="F:copper ion binding"/>
    <property type="evidence" value="ECO:0007669"/>
    <property type="project" value="InterPro"/>
</dbReference>
<sequence length="129" mass="14365">MDQPAATLWYHPRPHGAGAVRGRFFDLKRTGINGRAMDTGRVDETVARGTTEVWTVRGTDGMPHTFHVHDVRFRVLGVDGSAPPPAPRGPKDTVFLPNGTTMRLALRFDGPADPGTPYMYHRHLLRHED</sequence>
<dbReference type="AlphaFoldDB" id="A0A918KP38"/>
<evidence type="ECO:0000313" key="2">
    <source>
        <dbReference type="EMBL" id="GGX68069.1"/>
    </source>
</evidence>
<evidence type="ECO:0000313" key="3">
    <source>
        <dbReference type="Proteomes" id="UP000619244"/>
    </source>
</evidence>
<name>A0A918KP38_9ACTN</name>
<feature type="domain" description="Plastocyanin-like" evidence="1">
    <location>
        <begin position="28"/>
        <end position="129"/>
    </location>
</feature>
<keyword evidence="3" id="KW-1185">Reference proteome</keyword>
<dbReference type="EMBL" id="BMVU01000007">
    <property type="protein sequence ID" value="GGX68069.1"/>
    <property type="molecule type" value="Genomic_DNA"/>
</dbReference>
<organism evidence="2 3">
    <name type="scientific">Streptomyces minutiscleroticus</name>
    <dbReference type="NCBI Taxonomy" id="68238"/>
    <lineage>
        <taxon>Bacteria</taxon>
        <taxon>Bacillati</taxon>
        <taxon>Actinomycetota</taxon>
        <taxon>Actinomycetes</taxon>
        <taxon>Kitasatosporales</taxon>
        <taxon>Streptomycetaceae</taxon>
        <taxon>Streptomyces</taxon>
    </lineage>
</organism>
<dbReference type="Proteomes" id="UP000619244">
    <property type="component" value="Unassembled WGS sequence"/>
</dbReference>
<protein>
    <recommendedName>
        <fullName evidence="1">Plastocyanin-like domain-containing protein</fullName>
    </recommendedName>
</protein>
<accession>A0A918KP38</accession>
<dbReference type="Pfam" id="PF07731">
    <property type="entry name" value="Cu-oxidase_2"/>
    <property type="match status" value="1"/>
</dbReference>
<evidence type="ECO:0000259" key="1">
    <source>
        <dbReference type="Pfam" id="PF07731"/>
    </source>
</evidence>